<evidence type="ECO:0000256" key="1">
    <source>
        <dbReference type="SAM" id="Phobius"/>
    </source>
</evidence>
<feature type="transmembrane region" description="Helical" evidence="1">
    <location>
        <begin position="109"/>
        <end position="129"/>
    </location>
</feature>
<comment type="caution">
    <text evidence="2">The sequence shown here is derived from an EMBL/GenBank/DDBJ whole genome shotgun (WGS) entry which is preliminary data.</text>
</comment>
<accession>X1CTF4</accession>
<keyword evidence="1" id="KW-0472">Membrane</keyword>
<name>X1CTF4_9ZZZZ</name>
<feature type="transmembrane region" description="Helical" evidence="1">
    <location>
        <begin position="50"/>
        <end position="68"/>
    </location>
</feature>
<evidence type="ECO:0000313" key="2">
    <source>
        <dbReference type="EMBL" id="GAG99383.1"/>
    </source>
</evidence>
<organism evidence="2">
    <name type="scientific">marine sediment metagenome</name>
    <dbReference type="NCBI Taxonomy" id="412755"/>
    <lineage>
        <taxon>unclassified sequences</taxon>
        <taxon>metagenomes</taxon>
        <taxon>ecological metagenomes</taxon>
    </lineage>
</organism>
<gene>
    <name evidence="2" type="ORF">S01H4_47458</name>
</gene>
<feature type="transmembrane region" description="Helical" evidence="1">
    <location>
        <begin position="80"/>
        <end position="103"/>
    </location>
</feature>
<evidence type="ECO:0008006" key="3">
    <source>
        <dbReference type="Google" id="ProtNLM"/>
    </source>
</evidence>
<keyword evidence="1" id="KW-1133">Transmembrane helix</keyword>
<feature type="non-terminal residue" evidence="2">
    <location>
        <position position="1"/>
    </location>
</feature>
<dbReference type="EMBL" id="BART01026644">
    <property type="protein sequence ID" value="GAG99383.1"/>
    <property type="molecule type" value="Genomic_DNA"/>
</dbReference>
<proteinExistence type="predicted"/>
<reference evidence="2" key="1">
    <citation type="journal article" date="2014" name="Front. Microbiol.">
        <title>High frequency of phylogenetically diverse reductive dehalogenase-homologous genes in deep subseafloor sedimentary metagenomes.</title>
        <authorList>
            <person name="Kawai M."/>
            <person name="Futagami T."/>
            <person name="Toyoda A."/>
            <person name="Takaki Y."/>
            <person name="Nishi S."/>
            <person name="Hori S."/>
            <person name="Arai W."/>
            <person name="Tsubouchi T."/>
            <person name="Morono Y."/>
            <person name="Uchiyama I."/>
            <person name="Ito T."/>
            <person name="Fujiyama A."/>
            <person name="Inagaki F."/>
            <person name="Takami H."/>
        </authorList>
    </citation>
    <scope>NUCLEOTIDE SEQUENCE</scope>
    <source>
        <strain evidence="2">Expedition CK06-06</strain>
    </source>
</reference>
<dbReference type="AlphaFoldDB" id="X1CTF4"/>
<keyword evidence="1" id="KW-0812">Transmembrane</keyword>
<sequence length="184" mass="21345">YGDVYSLGVLPLNEYPHLMLIDGMRTQQFIPGIEYPGMWEFTIRGRAPNMVYNLGAALILIAVCFYIIDIKKKMNNFVSMMNYFGKISLSLFLLHFVFLSLFINSLEFVGYAFVYFTYTAFWGFVMYIWNELYDGVGSPEWIMAKVGQIGQKKGKSVKKEVLVIEEIKETVHKRRKDPDEGSRK</sequence>
<protein>
    <recommendedName>
        <fullName evidence="3">Heparan-alpha-glucosaminide N-acetyltransferase catalytic domain-containing protein</fullName>
    </recommendedName>
</protein>